<dbReference type="RefSeq" id="WP_279644184.1">
    <property type="nucleotide sequence ID" value="NZ_JAOCDX010000028.1"/>
</dbReference>
<gene>
    <name evidence="2" type="ORF">N7335_20620</name>
</gene>
<evidence type="ECO:0000259" key="1">
    <source>
        <dbReference type="Pfam" id="PF18974"/>
    </source>
</evidence>
<feature type="domain" description="DUF5710" evidence="1">
    <location>
        <begin position="75"/>
        <end position="117"/>
    </location>
</feature>
<comment type="caution">
    <text evidence="2">The sequence shown here is derived from an EMBL/GenBank/DDBJ whole genome shotgun (WGS) entry which is preliminary data.</text>
</comment>
<dbReference type="InterPro" id="IPR043764">
    <property type="entry name" value="DUF5710"/>
</dbReference>
<proteinExistence type="predicted"/>
<evidence type="ECO:0000313" key="3">
    <source>
        <dbReference type="Proteomes" id="UP001158076"/>
    </source>
</evidence>
<evidence type="ECO:0000313" key="2">
    <source>
        <dbReference type="EMBL" id="MDH0148798.1"/>
    </source>
</evidence>
<dbReference type="Pfam" id="PF18974">
    <property type="entry name" value="DUF5710"/>
    <property type="match status" value="1"/>
</dbReference>
<protein>
    <submittedName>
        <fullName evidence="2">DUF5710 domain-containing protein</fullName>
    </submittedName>
</protein>
<name>A0AA42KYG7_STUST</name>
<accession>A0AA42KYG7</accession>
<organism evidence="2 3">
    <name type="scientific">Stutzerimonas stutzeri</name>
    <name type="common">Pseudomonas stutzeri</name>
    <dbReference type="NCBI Taxonomy" id="316"/>
    <lineage>
        <taxon>Bacteria</taxon>
        <taxon>Pseudomonadati</taxon>
        <taxon>Pseudomonadota</taxon>
        <taxon>Gammaproteobacteria</taxon>
        <taxon>Pseudomonadales</taxon>
        <taxon>Pseudomonadaceae</taxon>
        <taxon>Stutzerimonas</taxon>
    </lineage>
</organism>
<dbReference type="EMBL" id="JAODZE010000034">
    <property type="protein sequence ID" value="MDH0148798.1"/>
    <property type="molecule type" value="Genomic_DNA"/>
</dbReference>
<dbReference type="Proteomes" id="UP001158076">
    <property type="component" value="Unassembled WGS sequence"/>
</dbReference>
<dbReference type="AlphaFoldDB" id="A0AA42KYG7"/>
<sequence length="297" mass="33378">MSIGQASEQGRIITVEGNLKVQQGDMGAVLTGRASPRMSAGFTGLGAALLFFGRYTRARRSQGRLTRLRKTRVARVDLKVPFAEKDEAKALGARWDPQAKVWYVPEGNETAPFARWLRQQGDTESAMEPEFRIRSPWYFLVESSSKCWKCSSRTRVHAFMLPEDHEQFEYADEDDEAFSLASARGCWMRQGEMGTVSNVYGLSPKVVTQLRSHTTRYRPAYSQQAGATYYMNHCEHCGAKLGDFYMHSEPGGAFFPVSPADASKMILLKVDAPFEVNGSVGYTSENFVEFMQLRDSE</sequence>
<reference evidence="2" key="1">
    <citation type="submission" date="2022-09" db="EMBL/GenBank/DDBJ databases">
        <title>Intensive care unit water sources are persistently colonized with multi-drug resistant bacteria and are the site of extensive horizontal gene transfer of antibiotic resistance genes.</title>
        <authorList>
            <person name="Diorio-Toth L."/>
        </authorList>
    </citation>
    <scope>NUCLEOTIDE SEQUENCE</scope>
    <source>
        <strain evidence="2">GD04147</strain>
    </source>
</reference>